<organism evidence="1 2">
    <name type="scientific">Aerophobetes bacterium</name>
    <dbReference type="NCBI Taxonomy" id="2030807"/>
    <lineage>
        <taxon>Bacteria</taxon>
        <taxon>Candidatus Aerophobota</taxon>
    </lineage>
</organism>
<reference evidence="2" key="1">
    <citation type="submission" date="2017-08" db="EMBL/GenBank/DDBJ databases">
        <title>A dynamic microbial community with high functional redundancy inhabits the cold, oxic subseafloor aquifer.</title>
        <authorList>
            <person name="Tully B.J."/>
            <person name="Wheat C.G."/>
            <person name="Glazer B.T."/>
            <person name="Huber J.A."/>
        </authorList>
    </citation>
    <scope>NUCLEOTIDE SEQUENCE [LARGE SCALE GENOMIC DNA]</scope>
</reference>
<evidence type="ECO:0000313" key="1">
    <source>
        <dbReference type="EMBL" id="PCI77903.1"/>
    </source>
</evidence>
<protein>
    <submittedName>
        <fullName evidence="1">Uncharacterized protein</fullName>
    </submittedName>
</protein>
<proteinExistence type="predicted"/>
<accession>A0A2A4X5M8</accession>
<comment type="caution">
    <text evidence="1">The sequence shown here is derived from an EMBL/GenBank/DDBJ whole genome shotgun (WGS) entry which is preliminary data.</text>
</comment>
<dbReference type="EMBL" id="NVUK01000011">
    <property type="protein sequence ID" value="PCI77903.1"/>
    <property type="molecule type" value="Genomic_DNA"/>
</dbReference>
<dbReference type="Proteomes" id="UP000218775">
    <property type="component" value="Unassembled WGS sequence"/>
</dbReference>
<sequence length="219" mass="25792">MNTLFYLVTSGRIKKPAAWLKKVASSSWYTTALNGALRYWISKDHGNFRTQTLQEYWTENNEEDAYVNQCECSVTDKALRFDPIWKQQIVLTTLLFFRFHKTVLLADLLHELVPPVRNFDPLVHLKEIHAEPPEYDADNLHPWACRILDLELNPYLERNIEEPKALKLNTQLDQRATLMRSMCFVALQDTSLTENEREFLQHLTYQINDAEHILRFVPD</sequence>
<name>A0A2A4X5M8_UNCAE</name>
<evidence type="ECO:0000313" key="2">
    <source>
        <dbReference type="Proteomes" id="UP000218775"/>
    </source>
</evidence>
<dbReference type="CDD" id="cd07177">
    <property type="entry name" value="terB_like"/>
    <property type="match status" value="1"/>
</dbReference>
<gene>
    <name evidence="1" type="ORF">COB21_02280</name>
</gene>
<dbReference type="AlphaFoldDB" id="A0A2A4X5M8"/>